<keyword evidence="2" id="KW-0472">Membrane</keyword>
<sequence>MLARDVPRVNRTRFYVTTSFGKELLTTHSGKDFITLAAFTWVFLISLIGHYTSFNSSYTHRRIGSTGKKKGCRTSMTTDEMHQREKKETLADPPL</sequence>
<evidence type="ECO:0000256" key="2">
    <source>
        <dbReference type="SAM" id="Phobius"/>
    </source>
</evidence>
<keyword evidence="4" id="KW-1185">Reference proteome</keyword>
<reference evidence="3 4" key="1">
    <citation type="journal article" date="2023" name="Nucleic Acids Res.">
        <title>The hologenome of Daphnia magna reveals possible DNA methylation and microbiome-mediated evolution of the host genome.</title>
        <authorList>
            <person name="Chaturvedi A."/>
            <person name="Li X."/>
            <person name="Dhandapani V."/>
            <person name="Marshall H."/>
            <person name="Kissane S."/>
            <person name="Cuenca-Cambronero M."/>
            <person name="Asole G."/>
            <person name="Calvet F."/>
            <person name="Ruiz-Romero M."/>
            <person name="Marangio P."/>
            <person name="Guigo R."/>
            <person name="Rago D."/>
            <person name="Mirbahai L."/>
            <person name="Eastwood N."/>
            <person name="Colbourne J.K."/>
            <person name="Zhou J."/>
            <person name="Mallon E."/>
            <person name="Orsini L."/>
        </authorList>
    </citation>
    <scope>NUCLEOTIDE SEQUENCE [LARGE SCALE GENOMIC DNA]</scope>
    <source>
        <strain evidence="3">LRV0_1</strain>
    </source>
</reference>
<keyword evidence="2" id="KW-1133">Transmembrane helix</keyword>
<feature type="compositionally biased region" description="Basic and acidic residues" evidence="1">
    <location>
        <begin position="79"/>
        <end position="95"/>
    </location>
</feature>
<feature type="transmembrane region" description="Helical" evidence="2">
    <location>
        <begin position="33"/>
        <end position="52"/>
    </location>
</feature>
<protein>
    <submittedName>
        <fullName evidence="3">Uncharacterized protein</fullName>
    </submittedName>
</protein>
<feature type="region of interest" description="Disordered" evidence="1">
    <location>
        <begin position="65"/>
        <end position="95"/>
    </location>
</feature>
<dbReference type="EMBL" id="JAOYFB010000037">
    <property type="protein sequence ID" value="KAK4023743.1"/>
    <property type="molecule type" value="Genomic_DNA"/>
</dbReference>
<accession>A0ABR0AFH9</accession>
<evidence type="ECO:0000313" key="3">
    <source>
        <dbReference type="EMBL" id="KAK4023743.1"/>
    </source>
</evidence>
<dbReference type="Proteomes" id="UP001234178">
    <property type="component" value="Unassembled WGS sequence"/>
</dbReference>
<name>A0ABR0AFH9_9CRUS</name>
<keyword evidence="2" id="KW-0812">Transmembrane</keyword>
<evidence type="ECO:0000256" key="1">
    <source>
        <dbReference type="SAM" id="MobiDB-lite"/>
    </source>
</evidence>
<proteinExistence type="predicted"/>
<evidence type="ECO:0000313" key="4">
    <source>
        <dbReference type="Proteomes" id="UP001234178"/>
    </source>
</evidence>
<organism evidence="3 4">
    <name type="scientific">Daphnia magna</name>
    <dbReference type="NCBI Taxonomy" id="35525"/>
    <lineage>
        <taxon>Eukaryota</taxon>
        <taxon>Metazoa</taxon>
        <taxon>Ecdysozoa</taxon>
        <taxon>Arthropoda</taxon>
        <taxon>Crustacea</taxon>
        <taxon>Branchiopoda</taxon>
        <taxon>Diplostraca</taxon>
        <taxon>Cladocera</taxon>
        <taxon>Anomopoda</taxon>
        <taxon>Daphniidae</taxon>
        <taxon>Daphnia</taxon>
    </lineage>
</organism>
<gene>
    <name evidence="3" type="ORF">OUZ56_009143</name>
</gene>
<comment type="caution">
    <text evidence="3">The sequence shown here is derived from an EMBL/GenBank/DDBJ whole genome shotgun (WGS) entry which is preliminary data.</text>
</comment>